<dbReference type="Pfam" id="PF14322">
    <property type="entry name" value="SusD-like_3"/>
    <property type="match status" value="1"/>
</dbReference>
<gene>
    <name evidence="2" type="ORF">GCM10022216_01300</name>
</gene>
<accession>A0ABP7Y755</accession>
<reference evidence="3" key="1">
    <citation type="journal article" date="2019" name="Int. J. Syst. Evol. Microbiol.">
        <title>The Global Catalogue of Microorganisms (GCM) 10K type strain sequencing project: providing services to taxonomists for standard genome sequencing and annotation.</title>
        <authorList>
            <consortium name="The Broad Institute Genomics Platform"/>
            <consortium name="The Broad Institute Genome Sequencing Center for Infectious Disease"/>
            <person name="Wu L."/>
            <person name="Ma J."/>
        </authorList>
    </citation>
    <scope>NUCLEOTIDE SEQUENCE [LARGE SCALE GENOMIC DNA]</scope>
    <source>
        <strain evidence="3">JCM 16704</strain>
    </source>
</reference>
<sequence length="491" mass="57073">MKRFITLYSLCFSVLFLNQSCEKWFDVTANNQIKAEDQFSSVDGFKDALMGVYLGMGDANLYLSNTSFTMVDVLSQQYAPFTSSLAFYYDFQNYRYQNPKAESQIKRVWDKYYFVIANVNSALNQMDKSTFVWYKGEKEIIRGELLALRAFLHFDLMRFFGHANYAQRPELASKLAIPYSTVYSKDYPPQLTYTETFKQMEGDIKQAMELLKYDPIFKNSLITSEIMMNINRDGFYDNRFNRMNYYAAEALLARVYAWQGGDKMKLAADAAEDVIANSPIELFNNNDQLSNDRTIKKEHLFGLKVQDLQTTASMYFEGTNNTNYNGLRLLHAPTEDLYEVDIPEIGASDIRFIQLLNNEQYGYVSLKLKKQSQNDIDANTIPLMKIPEMYYIASEYYSQNNMTKAISLLENVRVSRRIVQALPATMDLATYNNELLKEYRKEYVAEGQLFFFYKRKGFKQLPNYTSAVDLDDKVYMLPFPASEVEFGNRVQ</sequence>
<dbReference type="RefSeq" id="WP_344672752.1">
    <property type="nucleotide sequence ID" value="NZ_BAAAZI010000001.1"/>
</dbReference>
<name>A0ABP7Y755_9SPHI</name>
<evidence type="ECO:0000313" key="2">
    <source>
        <dbReference type="EMBL" id="GAA4131320.1"/>
    </source>
</evidence>
<evidence type="ECO:0000259" key="1">
    <source>
        <dbReference type="Pfam" id="PF14322"/>
    </source>
</evidence>
<comment type="caution">
    <text evidence="2">The sequence shown here is derived from an EMBL/GenBank/DDBJ whole genome shotgun (WGS) entry which is preliminary data.</text>
</comment>
<organism evidence="2 3">
    <name type="scientific">Sphingobacterium kyonggiense</name>
    <dbReference type="NCBI Taxonomy" id="714075"/>
    <lineage>
        <taxon>Bacteria</taxon>
        <taxon>Pseudomonadati</taxon>
        <taxon>Bacteroidota</taxon>
        <taxon>Sphingobacteriia</taxon>
        <taxon>Sphingobacteriales</taxon>
        <taxon>Sphingobacteriaceae</taxon>
        <taxon>Sphingobacterium</taxon>
    </lineage>
</organism>
<evidence type="ECO:0000313" key="3">
    <source>
        <dbReference type="Proteomes" id="UP001500101"/>
    </source>
</evidence>
<dbReference type="InterPro" id="IPR033985">
    <property type="entry name" value="SusD-like_N"/>
</dbReference>
<dbReference type="InterPro" id="IPR011990">
    <property type="entry name" value="TPR-like_helical_dom_sf"/>
</dbReference>
<proteinExistence type="predicted"/>
<keyword evidence="3" id="KW-1185">Reference proteome</keyword>
<dbReference type="SUPFAM" id="SSF48452">
    <property type="entry name" value="TPR-like"/>
    <property type="match status" value="1"/>
</dbReference>
<protein>
    <submittedName>
        <fullName evidence="2">RagB/SusD family nutrient uptake outer membrane protein</fullName>
    </submittedName>
</protein>
<dbReference type="EMBL" id="BAAAZI010000001">
    <property type="protein sequence ID" value="GAA4131320.1"/>
    <property type="molecule type" value="Genomic_DNA"/>
</dbReference>
<dbReference type="Proteomes" id="UP001500101">
    <property type="component" value="Unassembled WGS sequence"/>
</dbReference>
<feature type="domain" description="SusD-like N-terminal" evidence="1">
    <location>
        <begin position="47"/>
        <end position="212"/>
    </location>
</feature>
<dbReference type="Gene3D" id="1.25.40.390">
    <property type="match status" value="1"/>
</dbReference>